<dbReference type="Pfam" id="PF17851">
    <property type="entry name" value="GH43_C2"/>
    <property type="match status" value="1"/>
</dbReference>
<dbReference type="PANTHER" id="PTHR42812">
    <property type="entry name" value="BETA-XYLOSIDASE"/>
    <property type="match status" value="1"/>
</dbReference>
<dbReference type="Gene3D" id="2.60.120.200">
    <property type="match status" value="1"/>
</dbReference>
<dbReference type="InterPro" id="IPR041542">
    <property type="entry name" value="GH43_C2"/>
</dbReference>
<keyword evidence="7" id="KW-1185">Reference proteome</keyword>
<keyword evidence="2 4" id="KW-0378">Hydrolase</keyword>
<dbReference type="SUPFAM" id="SSF49899">
    <property type="entry name" value="Concanavalin A-like lectins/glucanases"/>
    <property type="match status" value="1"/>
</dbReference>
<dbReference type="InterPro" id="IPR013320">
    <property type="entry name" value="ConA-like_dom_sf"/>
</dbReference>
<comment type="caution">
    <text evidence="6">The sequence shown here is derived from an EMBL/GenBank/DDBJ whole genome shotgun (WGS) entry which is preliminary data.</text>
</comment>
<dbReference type="Gene3D" id="2.115.10.20">
    <property type="entry name" value="Glycosyl hydrolase domain, family 43"/>
    <property type="match status" value="1"/>
</dbReference>
<dbReference type="Proteomes" id="UP001589818">
    <property type="component" value="Unassembled WGS sequence"/>
</dbReference>
<dbReference type="EMBL" id="JBHLVF010000010">
    <property type="protein sequence ID" value="MFC0391254.1"/>
    <property type="molecule type" value="Genomic_DNA"/>
</dbReference>
<evidence type="ECO:0000313" key="7">
    <source>
        <dbReference type="Proteomes" id="UP001589818"/>
    </source>
</evidence>
<evidence type="ECO:0000259" key="5">
    <source>
        <dbReference type="Pfam" id="PF17851"/>
    </source>
</evidence>
<dbReference type="InterPro" id="IPR006710">
    <property type="entry name" value="Glyco_hydro_43"/>
</dbReference>
<dbReference type="PANTHER" id="PTHR42812:SF12">
    <property type="entry name" value="BETA-XYLOSIDASE-RELATED"/>
    <property type="match status" value="1"/>
</dbReference>
<dbReference type="GO" id="GO:0016787">
    <property type="term" value="F:hydrolase activity"/>
    <property type="evidence" value="ECO:0007669"/>
    <property type="project" value="UniProtKB-KW"/>
</dbReference>
<dbReference type="RefSeq" id="WP_204818098.1">
    <property type="nucleotide sequence ID" value="NZ_JANHOF010000004.1"/>
</dbReference>
<evidence type="ECO:0000256" key="2">
    <source>
        <dbReference type="ARBA" id="ARBA00022801"/>
    </source>
</evidence>
<proteinExistence type="inferred from homology"/>
<organism evidence="6 7">
    <name type="scientific">Paenibacillus mendelii</name>
    <dbReference type="NCBI Taxonomy" id="206163"/>
    <lineage>
        <taxon>Bacteria</taxon>
        <taxon>Bacillati</taxon>
        <taxon>Bacillota</taxon>
        <taxon>Bacilli</taxon>
        <taxon>Bacillales</taxon>
        <taxon>Paenibacillaceae</taxon>
        <taxon>Paenibacillus</taxon>
    </lineage>
</organism>
<dbReference type="SUPFAM" id="SSF75005">
    <property type="entry name" value="Arabinanase/levansucrase/invertase"/>
    <property type="match status" value="1"/>
</dbReference>
<name>A0ABV6J5V8_9BACL</name>
<comment type="similarity">
    <text evidence="1 4">Belongs to the glycosyl hydrolase 43 family.</text>
</comment>
<protein>
    <submittedName>
        <fullName evidence="6">Glycoside hydrolase family 43 protein</fullName>
    </submittedName>
</protein>
<evidence type="ECO:0000256" key="3">
    <source>
        <dbReference type="ARBA" id="ARBA00023295"/>
    </source>
</evidence>
<dbReference type="InterPro" id="IPR051795">
    <property type="entry name" value="Glycosyl_Hydrlase_43"/>
</dbReference>
<dbReference type="InterPro" id="IPR023296">
    <property type="entry name" value="Glyco_hydro_beta-prop_sf"/>
</dbReference>
<dbReference type="CDD" id="cd18617">
    <property type="entry name" value="GH43_XynB-like"/>
    <property type="match status" value="1"/>
</dbReference>
<gene>
    <name evidence="6" type="ORF">ACFFJ8_07670</name>
</gene>
<sequence>MSFTNPILTGFHPDPSICRVDDNYYLITSTCEYFPGVPIYHSKDLTNWRHIGYCLTRESQLSLGAAANSAGVWAPTLRYYDGRFYMITTNVSDGGHFYVYTDDIYGEWSDPIWVAGKGHDPDLFFDQDGKVYFSKHNGHDGIALWEIEIETGTLMGEPTSLWRGYEDKQCEAPHLYAINGMYYLITAEGGTWRGHMVTAARSKSIRGPFESCPHNPILTHRCLIGHPIQTVGHGDLIQAHNGSWWMVFLATRTVGYLFHHLGRETFLAPVTWDEEGWPIVNNGDPIEIEMTADCLPQHPWPDVSTRDDFDSISFSLQWNFLRGKPDERISLTDREGWLTLQGELEPMGRPGFRTFVGRRQQHFECLAGTRLEFDAEEDGVEAGLTVYSNERHRYDLAVTRADGIKKLIIRKTIGDISVITVSEELDEGIVQLYVKAHEREYQFGFGMDGQSPKWLATGMTQYMSGEVSGSFTGVYFAMYAAGNGQQQSGHAYFDWFDYCPL</sequence>
<evidence type="ECO:0000256" key="4">
    <source>
        <dbReference type="RuleBase" id="RU361187"/>
    </source>
</evidence>
<evidence type="ECO:0000256" key="1">
    <source>
        <dbReference type="ARBA" id="ARBA00009865"/>
    </source>
</evidence>
<keyword evidence="3 4" id="KW-0326">Glycosidase</keyword>
<accession>A0ABV6J5V8</accession>
<reference evidence="6 7" key="1">
    <citation type="submission" date="2024-09" db="EMBL/GenBank/DDBJ databases">
        <authorList>
            <person name="Sun Q."/>
            <person name="Mori K."/>
        </authorList>
    </citation>
    <scope>NUCLEOTIDE SEQUENCE [LARGE SCALE GENOMIC DNA]</scope>
    <source>
        <strain evidence="6 7">CCM 4839</strain>
    </source>
</reference>
<dbReference type="Pfam" id="PF04616">
    <property type="entry name" value="Glyco_hydro_43"/>
    <property type="match status" value="1"/>
</dbReference>
<evidence type="ECO:0000313" key="6">
    <source>
        <dbReference type="EMBL" id="MFC0391254.1"/>
    </source>
</evidence>
<feature type="domain" description="Beta-xylosidase C-terminal Concanavalin A-like" evidence="5">
    <location>
        <begin position="306"/>
        <end position="498"/>
    </location>
</feature>